<reference evidence="1" key="1">
    <citation type="submission" date="2021-06" db="EMBL/GenBank/DDBJ databases">
        <title>Comparative genomics, transcriptomics and evolutionary studies reveal genomic signatures of adaptation to plant cell wall in hemibiotrophic fungi.</title>
        <authorList>
            <consortium name="DOE Joint Genome Institute"/>
            <person name="Baroncelli R."/>
            <person name="Diaz J.F."/>
            <person name="Benocci T."/>
            <person name="Peng M."/>
            <person name="Battaglia E."/>
            <person name="Haridas S."/>
            <person name="Andreopoulos W."/>
            <person name="Labutti K."/>
            <person name="Pangilinan J."/>
            <person name="Floch G.L."/>
            <person name="Makela M.R."/>
            <person name="Henrissat B."/>
            <person name="Grigoriev I.V."/>
            <person name="Crouch J.A."/>
            <person name="De Vries R.P."/>
            <person name="Sukno S.A."/>
            <person name="Thon M.R."/>
        </authorList>
    </citation>
    <scope>NUCLEOTIDE SEQUENCE</scope>
    <source>
        <strain evidence="1">MAFF235873</strain>
    </source>
</reference>
<keyword evidence="2" id="KW-1185">Reference proteome</keyword>
<sequence>MRMTCSGYMSFYNPVWMPAHVSTRKSFLLVCQAAALSSLLAVAVQRRIPWTPTTALAQAGRWKMSRQVPRGESNRAPMVADHTRPLECAGFVWRYGTISADRHSYCASRGGKPTVLRCSRWTLISLHLSLITEDTFDTHDGAF</sequence>
<proteinExistence type="predicted"/>
<gene>
    <name evidence="1" type="ORF">LX32DRAFT_636263</name>
</gene>
<evidence type="ECO:0000313" key="2">
    <source>
        <dbReference type="Proteomes" id="UP001232148"/>
    </source>
</evidence>
<dbReference type="AlphaFoldDB" id="A0AAD9HR30"/>
<organism evidence="1 2">
    <name type="scientific">Colletotrichum zoysiae</name>
    <dbReference type="NCBI Taxonomy" id="1216348"/>
    <lineage>
        <taxon>Eukaryota</taxon>
        <taxon>Fungi</taxon>
        <taxon>Dikarya</taxon>
        <taxon>Ascomycota</taxon>
        <taxon>Pezizomycotina</taxon>
        <taxon>Sordariomycetes</taxon>
        <taxon>Hypocreomycetidae</taxon>
        <taxon>Glomerellales</taxon>
        <taxon>Glomerellaceae</taxon>
        <taxon>Colletotrichum</taxon>
        <taxon>Colletotrichum graminicola species complex</taxon>
    </lineage>
</organism>
<name>A0AAD9HR30_9PEZI</name>
<evidence type="ECO:0000313" key="1">
    <source>
        <dbReference type="EMBL" id="KAK2032359.1"/>
    </source>
</evidence>
<dbReference type="EMBL" id="MU842831">
    <property type="protein sequence ID" value="KAK2032359.1"/>
    <property type="molecule type" value="Genomic_DNA"/>
</dbReference>
<accession>A0AAD9HR30</accession>
<comment type="caution">
    <text evidence="1">The sequence shown here is derived from an EMBL/GenBank/DDBJ whole genome shotgun (WGS) entry which is preliminary data.</text>
</comment>
<protein>
    <submittedName>
        <fullName evidence="1">Uncharacterized protein</fullName>
    </submittedName>
</protein>
<dbReference type="Proteomes" id="UP001232148">
    <property type="component" value="Unassembled WGS sequence"/>
</dbReference>